<sequence length="125" mass="14333">MQLPRLVRELRNEVELLFKRDHVRQNELVLTILECIEKGEAPFSNEEFDTYVCINFPLSSTEFGLGRHIRMSSAPDPSKNSFFLVDDKIKINGGVEARVILDAQHMSALECDEEFLEFAIPLPSH</sequence>
<dbReference type="OMA" id="CHYIFHT"/>
<keyword evidence="1" id="KW-1185">Reference proteome</keyword>
<organism evidence="1 2">
    <name type="scientific">Nicotiana tabacum</name>
    <name type="common">Common tobacco</name>
    <dbReference type="NCBI Taxonomy" id="4097"/>
    <lineage>
        <taxon>Eukaryota</taxon>
        <taxon>Viridiplantae</taxon>
        <taxon>Streptophyta</taxon>
        <taxon>Embryophyta</taxon>
        <taxon>Tracheophyta</taxon>
        <taxon>Spermatophyta</taxon>
        <taxon>Magnoliopsida</taxon>
        <taxon>eudicotyledons</taxon>
        <taxon>Gunneridae</taxon>
        <taxon>Pentapetalae</taxon>
        <taxon>asterids</taxon>
        <taxon>lamiids</taxon>
        <taxon>Solanales</taxon>
        <taxon>Solanaceae</taxon>
        <taxon>Nicotianoideae</taxon>
        <taxon>Nicotianeae</taxon>
        <taxon>Nicotiana</taxon>
    </lineage>
</organism>
<dbReference type="OrthoDB" id="1932220at2759"/>
<reference evidence="2" key="2">
    <citation type="submission" date="2025-08" db="UniProtKB">
        <authorList>
            <consortium name="RefSeq"/>
        </authorList>
    </citation>
    <scope>IDENTIFICATION</scope>
    <source>
        <tissue evidence="2">Leaf</tissue>
    </source>
</reference>
<evidence type="ECO:0000313" key="2">
    <source>
        <dbReference type="RefSeq" id="XP_016444702.2"/>
    </source>
</evidence>
<dbReference type="AlphaFoldDB" id="A0A1S3XYB0"/>
<dbReference type="InterPro" id="IPR023213">
    <property type="entry name" value="CAT-like_dom_sf"/>
</dbReference>
<protein>
    <submittedName>
        <fullName evidence="2">Acyltransferase Pun1-like</fullName>
    </submittedName>
</protein>
<gene>
    <name evidence="2" type="primary">LOC107769956</name>
</gene>
<dbReference type="PaxDb" id="4097-A0A1S3XYB0"/>
<dbReference type="RefSeq" id="XP_016444702.1">
    <property type="nucleotide sequence ID" value="XM_016589216.1"/>
</dbReference>
<dbReference type="Gene3D" id="3.30.559.10">
    <property type="entry name" value="Chloramphenicol acetyltransferase-like domain"/>
    <property type="match status" value="1"/>
</dbReference>
<name>A0A1S3XYB0_TOBAC</name>
<evidence type="ECO:0000313" key="1">
    <source>
        <dbReference type="Proteomes" id="UP000790787"/>
    </source>
</evidence>
<dbReference type="STRING" id="4097.A0A1S3XYB0"/>
<dbReference type="Proteomes" id="UP000790787">
    <property type="component" value="Chromosome 17"/>
</dbReference>
<dbReference type="KEGG" id="nta:107769956"/>
<proteinExistence type="predicted"/>
<reference evidence="1" key="1">
    <citation type="journal article" date="2014" name="Nat. Commun.">
        <title>The tobacco genome sequence and its comparison with those of tomato and potato.</title>
        <authorList>
            <person name="Sierro N."/>
            <person name="Battey J.N."/>
            <person name="Ouadi S."/>
            <person name="Bakaher N."/>
            <person name="Bovet L."/>
            <person name="Willig A."/>
            <person name="Goepfert S."/>
            <person name="Peitsch M.C."/>
            <person name="Ivanov N.V."/>
        </authorList>
    </citation>
    <scope>NUCLEOTIDE SEQUENCE [LARGE SCALE GENOMIC DNA]</scope>
</reference>
<dbReference type="GeneID" id="107769956"/>
<dbReference type="RefSeq" id="XP_016444702.2">
    <property type="nucleotide sequence ID" value="XM_016589216.2"/>
</dbReference>
<accession>A0A1S3XYB0</accession>